<evidence type="ECO:0000256" key="4">
    <source>
        <dbReference type="ARBA" id="ARBA00022801"/>
    </source>
</evidence>
<dbReference type="PANTHER" id="PTHR42978">
    <property type="entry name" value="QUORUM-QUENCHING LACTONASE YTNP-RELATED-RELATED"/>
    <property type="match status" value="1"/>
</dbReference>
<feature type="domain" description="Metallo-beta-lactamase" evidence="6">
    <location>
        <begin position="34"/>
        <end position="231"/>
    </location>
</feature>
<evidence type="ECO:0000256" key="2">
    <source>
        <dbReference type="ARBA" id="ARBA00007749"/>
    </source>
</evidence>
<proteinExistence type="inferred from homology"/>
<keyword evidence="4" id="KW-0378">Hydrolase</keyword>
<dbReference type="InterPro" id="IPR051013">
    <property type="entry name" value="MBL_superfamily_lactonases"/>
</dbReference>
<dbReference type="SUPFAM" id="SSF56281">
    <property type="entry name" value="Metallo-hydrolase/oxidoreductase"/>
    <property type="match status" value="1"/>
</dbReference>
<dbReference type="Gene3D" id="3.60.15.10">
    <property type="entry name" value="Ribonuclease Z/Hydroxyacylglutathione hydrolase-like"/>
    <property type="match status" value="1"/>
</dbReference>
<dbReference type="PANTHER" id="PTHR42978:SF2">
    <property type="entry name" value="102 KBASES UNSTABLE REGION: FROM 1 TO 119443"/>
    <property type="match status" value="1"/>
</dbReference>
<evidence type="ECO:0000313" key="8">
    <source>
        <dbReference type="Proteomes" id="UP001597545"/>
    </source>
</evidence>
<comment type="similarity">
    <text evidence="2">Belongs to the metallo-beta-lactamase superfamily.</text>
</comment>
<keyword evidence="5" id="KW-0862">Zinc</keyword>
<comment type="cofactor">
    <cofactor evidence="1">
        <name>Zn(2+)</name>
        <dbReference type="ChEBI" id="CHEBI:29105"/>
    </cofactor>
</comment>
<evidence type="ECO:0000259" key="6">
    <source>
        <dbReference type="SMART" id="SM00849"/>
    </source>
</evidence>
<gene>
    <name evidence="7" type="ORF">ACFSR5_03760</name>
</gene>
<reference evidence="8" key="1">
    <citation type="journal article" date="2019" name="Int. J. Syst. Evol. Microbiol.">
        <title>The Global Catalogue of Microorganisms (GCM) 10K type strain sequencing project: providing services to taxonomists for standard genome sequencing and annotation.</title>
        <authorList>
            <consortium name="The Broad Institute Genomics Platform"/>
            <consortium name="The Broad Institute Genome Sequencing Center for Infectious Disease"/>
            <person name="Wu L."/>
            <person name="Ma J."/>
        </authorList>
    </citation>
    <scope>NUCLEOTIDE SEQUENCE [LARGE SCALE GENOMIC DNA]</scope>
    <source>
        <strain evidence="8">KCTC 42662</strain>
    </source>
</reference>
<dbReference type="EMBL" id="JBHULR010000003">
    <property type="protein sequence ID" value="MFD2546759.1"/>
    <property type="molecule type" value="Genomic_DNA"/>
</dbReference>
<dbReference type="Pfam" id="PF00753">
    <property type="entry name" value="Lactamase_B"/>
    <property type="match status" value="1"/>
</dbReference>
<accession>A0ABW5KF06</accession>
<dbReference type="InterPro" id="IPR001279">
    <property type="entry name" value="Metallo-B-lactamas"/>
</dbReference>
<evidence type="ECO:0000256" key="5">
    <source>
        <dbReference type="ARBA" id="ARBA00022833"/>
    </source>
</evidence>
<evidence type="ECO:0000256" key="1">
    <source>
        <dbReference type="ARBA" id="ARBA00001947"/>
    </source>
</evidence>
<evidence type="ECO:0000256" key="3">
    <source>
        <dbReference type="ARBA" id="ARBA00022723"/>
    </source>
</evidence>
<organism evidence="7 8">
    <name type="scientific">Sphingobacterium suaedae</name>
    <dbReference type="NCBI Taxonomy" id="1686402"/>
    <lineage>
        <taxon>Bacteria</taxon>
        <taxon>Pseudomonadati</taxon>
        <taxon>Bacteroidota</taxon>
        <taxon>Sphingobacteriia</taxon>
        <taxon>Sphingobacteriales</taxon>
        <taxon>Sphingobacteriaceae</taxon>
        <taxon>Sphingobacterium</taxon>
    </lineage>
</organism>
<dbReference type="RefSeq" id="WP_380900864.1">
    <property type="nucleotide sequence ID" value="NZ_JBHUEG010000007.1"/>
</dbReference>
<keyword evidence="3" id="KW-0479">Metal-binding</keyword>
<protein>
    <submittedName>
        <fullName evidence="7">MBL fold metallo-hydrolase</fullName>
    </submittedName>
</protein>
<evidence type="ECO:0000313" key="7">
    <source>
        <dbReference type="EMBL" id="MFD2546759.1"/>
    </source>
</evidence>
<sequence>MAQVFPIQEGHFSVSSDKEFRVLTSSSPAGLKVAVQPFLIKFDEELILLDAGLGWQVNGELILHRELKYNGLPPTAITKIVLSHLHKDHVGGLGTWQAGVFKLNFPQASIYVQAREFDFAVQQHDNPAYDQEILEAFKHLPEIIWMNDDAGWITPDLCYQVTGGHSPFHQVFWITDGEHAIFYGGDNLPQQVYFQLDIAYKTDYDGKSAERDRLHWKQRAAKEGWTILFYHDLENPMMTYLSS</sequence>
<dbReference type="InterPro" id="IPR036866">
    <property type="entry name" value="RibonucZ/Hydroxyglut_hydro"/>
</dbReference>
<name>A0ABW5KF06_9SPHI</name>
<dbReference type="Proteomes" id="UP001597545">
    <property type="component" value="Unassembled WGS sequence"/>
</dbReference>
<keyword evidence="8" id="KW-1185">Reference proteome</keyword>
<comment type="caution">
    <text evidence="7">The sequence shown here is derived from an EMBL/GenBank/DDBJ whole genome shotgun (WGS) entry which is preliminary data.</text>
</comment>
<dbReference type="SMART" id="SM00849">
    <property type="entry name" value="Lactamase_B"/>
    <property type="match status" value="1"/>
</dbReference>